<dbReference type="PANTHER" id="PTHR30158:SF10">
    <property type="entry name" value="CATION EFFLUX PUMP"/>
    <property type="match status" value="1"/>
</dbReference>
<dbReference type="GO" id="GO:0030313">
    <property type="term" value="C:cell envelope"/>
    <property type="evidence" value="ECO:0007669"/>
    <property type="project" value="UniProtKB-SubCell"/>
</dbReference>
<feature type="domain" description="Multidrug resistance protein MdtA-like C-terminal permuted SH3" evidence="7">
    <location>
        <begin position="353"/>
        <end position="413"/>
    </location>
</feature>
<dbReference type="Pfam" id="PF25967">
    <property type="entry name" value="RND-MFP_C"/>
    <property type="match status" value="1"/>
</dbReference>
<dbReference type="AlphaFoldDB" id="A0A5C6D807"/>
<dbReference type="NCBIfam" id="TIGR01730">
    <property type="entry name" value="RND_mfp"/>
    <property type="match status" value="1"/>
</dbReference>
<dbReference type="GO" id="GO:0046677">
    <property type="term" value="P:response to antibiotic"/>
    <property type="evidence" value="ECO:0007669"/>
    <property type="project" value="TreeGrafter"/>
</dbReference>
<dbReference type="Pfam" id="PF25917">
    <property type="entry name" value="BSH_RND"/>
    <property type="match status" value="1"/>
</dbReference>
<dbReference type="Gene3D" id="2.40.420.20">
    <property type="match status" value="1"/>
</dbReference>
<evidence type="ECO:0000256" key="4">
    <source>
        <dbReference type="SAM" id="MobiDB-lite"/>
    </source>
</evidence>
<dbReference type="GO" id="GO:0022857">
    <property type="term" value="F:transmembrane transporter activity"/>
    <property type="evidence" value="ECO:0007669"/>
    <property type="project" value="InterPro"/>
</dbReference>
<dbReference type="Proteomes" id="UP000319143">
    <property type="component" value="Unassembled WGS sequence"/>
</dbReference>
<feature type="domain" description="Multidrug resistance protein MdtA-like barrel-sandwich hybrid" evidence="5">
    <location>
        <begin position="80"/>
        <end position="248"/>
    </location>
</feature>
<reference evidence="8 9" key="1">
    <citation type="submission" date="2019-02" db="EMBL/GenBank/DDBJ databases">
        <title>Deep-cultivation of Planctomycetes and their phenomic and genomic characterization uncovers novel biology.</title>
        <authorList>
            <person name="Wiegand S."/>
            <person name="Jogler M."/>
            <person name="Boedeker C."/>
            <person name="Pinto D."/>
            <person name="Vollmers J."/>
            <person name="Rivas-Marin E."/>
            <person name="Kohn T."/>
            <person name="Peeters S.H."/>
            <person name="Heuer A."/>
            <person name="Rast P."/>
            <person name="Oberbeckmann S."/>
            <person name="Bunk B."/>
            <person name="Jeske O."/>
            <person name="Meyerdierks A."/>
            <person name="Storesund J.E."/>
            <person name="Kallscheuer N."/>
            <person name="Luecker S."/>
            <person name="Lage O.M."/>
            <person name="Pohl T."/>
            <person name="Merkel B.J."/>
            <person name="Hornburger P."/>
            <person name="Mueller R.-W."/>
            <person name="Bruemmer F."/>
            <person name="Labrenz M."/>
            <person name="Spormann A.M."/>
            <person name="Op Den Camp H."/>
            <person name="Overmann J."/>
            <person name="Amann R."/>
            <person name="Jetten M.S.M."/>
            <person name="Mascher T."/>
            <person name="Medema M.H."/>
            <person name="Devos D.P."/>
            <person name="Kaster A.-K."/>
            <person name="Ovreas L."/>
            <person name="Rohde M."/>
            <person name="Galperin M.Y."/>
            <person name="Jogler C."/>
        </authorList>
    </citation>
    <scope>NUCLEOTIDE SEQUENCE [LARGE SCALE GENOMIC DNA]</scope>
    <source>
        <strain evidence="8 9">Poly41</strain>
    </source>
</reference>
<dbReference type="InterPro" id="IPR058625">
    <property type="entry name" value="MdtA-like_BSH"/>
</dbReference>
<dbReference type="GO" id="GO:0005886">
    <property type="term" value="C:plasma membrane"/>
    <property type="evidence" value="ECO:0007669"/>
    <property type="project" value="TreeGrafter"/>
</dbReference>
<feature type="compositionally biased region" description="Polar residues" evidence="4">
    <location>
        <begin position="451"/>
        <end position="460"/>
    </location>
</feature>
<comment type="subcellular location">
    <subcellularLocation>
        <location evidence="1">Cell envelope</location>
    </subcellularLocation>
</comment>
<dbReference type="PANTHER" id="PTHR30158">
    <property type="entry name" value="ACRA/E-RELATED COMPONENT OF DRUG EFFLUX TRANSPORTER"/>
    <property type="match status" value="1"/>
</dbReference>
<evidence type="ECO:0000313" key="8">
    <source>
        <dbReference type="EMBL" id="TWU32215.1"/>
    </source>
</evidence>
<organism evidence="8 9">
    <name type="scientific">Novipirellula artificiosorum</name>
    <dbReference type="NCBI Taxonomy" id="2528016"/>
    <lineage>
        <taxon>Bacteria</taxon>
        <taxon>Pseudomonadati</taxon>
        <taxon>Planctomycetota</taxon>
        <taxon>Planctomycetia</taxon>
        <taxon>Pirellulales</taxon>
        <taxon>Pirellulaceae</taxon>
        <taxon>Novipirellula</taxon>
    </lineage>
</organism>
<evidence type="ECO:0000256" key="3">
    <source>
        <dbReference type="SAM" id="Coils"/>
    </source>
</evidence>
<dbReference type="Gene3D" id="2.40.30.170">
    <property type="match status" value="1"/>
</dbReference>
<keyword evidence="9" id="KW-1185">Reference proteome</keyword>
<evidence type="ECO:0000256" key="1">
    <source>
        <dbReference type="ARBA" id="ARBA00004196"/>
    </source>
</evidence>
<keyword evidence="3" id="KW-0175">Coiled coil</keyword>
<dbReference type="Gene3D" id="2.40.50.100">
    <property type="match status" value="1"/>
</dbReference>
<feature type="domain" description="Multidrug resistance protein MdtA-like beta-barrel" evidence="6">
    <location>
        <begin position="255"/>
        <end position="347"/>
    </location>
</feature>
<comment type="similarity">
    <text evidence="2">Belongs to the membrane fusion protein (MFP) (TC 8.A.1) family.</text>
</comment>
<proteinExistence type="inferred from homology"/>
<evidence type="ECO:0000259" key="5">
    <source>
        <dbReference type="Pfam" id="PF25917"/>
    </source>
</evidence>
<feature type="coiled-coil region" evidence="3">
    <location>
        <begin position="172"/>
        <end position="199"/>
    </location>
</feature>
<evidence type="ECO:0000313" key="9">
    <source>
        <dbReference type="Proteomes" id="UP000319143"/>
    </source>
</evidence>
<evidence type="ECO:0000259" key="7">
    <source>
        <dbReference type="Pfam" id="PF25967"/>
    </source>
</evidence>
<dbReference type="InterPro" id="IPR058627">
    <property type="entry name" value="MdtA-like_C"/>
</dbReference>
<dbReference type="InterPro" id="IPR058626">
    <property type="entry name" value="MdtA-like_b-barrel"/>
</dbReference>
<protein>
    <submittedName>
        <fullName evidence="8">Efflux pump periplasmic linker BepF</fullName>
    </submittedName>
</protein>
<dbReference type="Pfam" id="PF25944">
    <property type="entry name" value="Beta-barrel_RND"/>
    <property type="match status" value="1"/>
</dbReference>
<sequence length="460" mass="49547">MNLTRLRTSTLTGQQTMDILKSNTFNRLLILWCLMTVNGCKSSRNNYAPPPPPEVTVSKPLQQSITPFLDQNGVIEAVDEADVRARVRGFVESVEFEPGQEVAAGDVLYKIESTQYQASVNSATAEVASAEAAISVANALVRTAEAEAKKTGQNLGRAESLLSQNAGSQAEFDTATAENEAALAALESAKANVQAAKAAKGQSVASLAQAQIDLDYTTVKSPINGRITTTDIKRGNLVDNGEKLTAVVNRSQVFANFSVSDRDILRFMNEKKAGLKPGEKLTEADLSETAVFLKRETDEGFPFKGVLEYIDPEGVDASTGTLRLRAQFANPDDSLLQGIFVMVRVPTGDSVEVMLIPEYAVLRDQRGQYVLVVNAERKVERVAVTVAKTISGWAVIEKGLTPDSRVVVDGLQRARPGLEVIPIDKKLEVDDQTLLRGFSPTDRTPDGAADSSATSPSEVE</sequence>
<accession>A0A5C6D807</accession>
<comment type="caution">
    <text evidence="8">The sequence shown here is derived from an EMBL/GenBank/DDBJ whole genome shotgun (WGS) entry which is preliminary data.</text>
</comment>
<feature type="region of interest" description="Disordered" evidence="4">
    <location>
        <begin position="434"/>
        <end position="460"/>
    </location>
</feature>
<dbReference type="EMBL" id="SJPV01000013">
    <property type="protein sequence ID" value="TWU32215.1"/>
    <property type="molecule type" value="Genomic_DNA"/>
</dbReference>
<dbReference type="SUPFAM" id="SSF111369">
    <property type="entry name" value="HlyD-like secretion proteins"/>
    <property type="match status" value="2"/>
</dbReference>
<gene>
    <name evidence="8" type="primary">bepF_1</name>
    <name evidence="8" type="ORF">Poly41_57000</name>
</gene>
<dbReference type="Gene3D" id="1.10.287.470">
    <property type="entry name" value="Helix hairpin bin"/>
    <property type="match status" value="1"/>
</dbReference>
<dbReference type="InterPro" id="IPR006143">
    <property type="entry name" value="RND_pump_MFP"/>
</dbReference>
<evidence type="ECO:0000259" key="6">
    <source>
        <dbReference type="Pfam" id="PF25944"/>
    </source>
</evidence>
<name>A0A5C6D807_9BACT</name>
<evidence type="ECO:0000256" key="2">
    <source>
        <dbReference type="ARBA" id="ARBA00009477"/>
    </source>
</evidence>